<reference evidence="2" key="1">
    <citation type="submission" date="2014-02" db="EMBL/GenBank/DDBJ databases">
        <title>The comparative mitochondrial genomes from Braconidae subfamilies and the phylogeny of the Hymenoptera.</title>
        <authorList>
            <person name="Li Q."/>
            <person name="Wei S.J."/>
            <person name="Chen X.X."/>
        </authorList>
    </citation>
    <scope>NUCLEOTIDE SEQUENCE</scope>
</reference>
<feature type="transmembrane region" description="Helical" evidence="1">
    <location>
        <begin position="36"/>
        <end position="54"/>
    </location>
</feature>
<accession>A0A0U1WEP3</accession>
<gene>
    <name evidence="2" type="primary">ND4L</name>
</gene>
<keyword evidence="1" id="KW-0472">Membrane</keyword>
<protein>
    <submittedName>
        <fullName evidence="2">NADH dehydrogenase subunit 4L</fullName>
    </submittedName>
</protein>
<dbReference type="AlphaFoldDB" id="A0A0U1WEP3"/>
<evidence type="ECO:0000313" key="2">
    <source>
        <dbReference type="EMBL" id="AHX97861.1"/>
    </source>
</evidence>
<name>A0A0U1WEP3_9HYME</name>
<keyword evidence="1" id="KW-1133">Transmembrane helix</keyword>
<dbReference type="Gene3D" id="1.10.287.3510">
    <property type="match status" value="1"/>
</dbReference>
<organism evidence="2">
    <name type="scientific">Xiphozele sp. QL-2014</name>
    <dbReference type="NCBI Taxonomy" id="1491726"/>
    <lineage>
        <taxon>Eukaryota</taxon>
        <taxon>Metazoa</taxon>
        <taxon>Ecdysozoa</taxon>
        <taxon>Arthropoda</taxon>
        <taxon>Hexapoda</taxon>
        <taxon>Insecta</taxon>
        <taxon>Pterygota</taxon>
        <taxon>Neoptera</taxon>
        <taxon>Endopterygota</taxon>
        <taxon>Hymenoptera</taxon>
        <taxon>Apocrita</taxon>
        <taxon>Ichneumonoidea</taxon>
        <taxon>Braconidae</taxon>
        <taxon>Xiphozelinae</taxon>
        <taxon>Xiphozele</taxon>
    </lineage>
</organism>
<keyword evidence="1" id="KW-0812">Transmembrane</keyword>
<dbReference type="EMBL" id="KJ412476">
    <property type="protein sequence ID" value="AHX97861.1"/>
    <property type="molecule type" value="Genomic_DNA"/>
</dbReference>
<evidence type="ECO:0000256" key="1">
    <source>
        <dbReference type="SAM" id="Phobius"/>
    </source>
</evidence>
<sequence>MFQFNFMLSIYLVIMSCLMYSYFYKHLLLNLISLEFIMLNIMLFMYLSMIMMMINLMMISYFLVLIVCESIMSLTLLIYLVRFSGNDYFYSLNLIKW</sequence>
<keyword evidence="2" id="KW-0496">Mitochondrion</keyword>
<proteinExistence type="predicted"/>
<feature type="transmembrane region" description="Helical" evidence="1">
    <location>
        <begin position="6"/>
        <end position="24"/>
    </location>
</feature>
<feature type="transmembrane region" description="Helical" evidence="1">
    <location>
        <begin position="60"/>
        <end position="81"/>
    </location>
</feature>
<geneLocation type="mitochondrion" evidence="2"/>